<evidence type="ECO:0000256" key="1">
    <source>
        <dbReference type="SAM" id="MobiDB-lite"/>
    </source>
</evidence>
<gene>
    <name evidence="4" type="ORF">UFOVP1381_25</name>
    <name evidence="5" type="ORF">UFOVP1476_51</name>
    <name evidence="3" type="ORF">UFOVP944_48</name>
</gene>
<dbReference type="Pfam" id="PF01710">
    <property type="entry name" value="HTH_Tnp_IS630"/>
    <property type="match status" value="1"/>
</dbReference>
<name>A0A6J5SN99_9CAUD</name>
<evidence type="ECO:0000313" key="4">
    <source>
        <dbReference type="EMBL" id="CAB4203295.1"/>
    </source>
</evidence>
<dbReference type="InterPro" id="IPR002622">
    <property type="entry name" value="Transposase_14"/>
</dbReference>
<dbReference type="EMBL" id="LR796890">
    <property type="protein sequence ID" value="CAB4173310.1"/>
    <property type="molecule type" value="Genomic_DNA"/>
</dbReference>
<dbReference type="Gene3D" id="1.10.10.60">
    <property type="entry name" value="Homeodomain-like"/>
    <property type="match status" value="1"/>
</dbReference>
<dbReference type="SUPFAM" id="SSF46689">
    <property type="entry name" value="Homeodomain-like"/>
    <property type="match status" value="1"/>
</dbReference>
<dbReference type="EMBL" id="LR797328">
    <property type="protein sequence ID" value="CAB4203295.1"/>
    <property type="molecule type" value="Genomic_DNA"/>
</dbReference>
<sequence>MSEEITSKPAPIGMTKKTPETIEAVLNAIEAGGTLTDAARVAGIGRRTLYDWLEQDPELGERIDEAKLRRREKLLRRIEQSSEEGDWKAAAWILERTMPEEFSRNAKVTVGGQLATSNVIVNKVEIDAGDPERIARILGTLAIASALSVAGETGGVGESDDTEDDEVYSTGA</sequence>
<evidence type="ECO:0000259" key="2">
    <source>
        <dbReference type="Pfam" id="PF01710"/>
    </source>
</evidence>
<evidence type="ECO:0000313" key="3">
    <source>
        <dbReference type="EMBL" id="CAB4173310.1"/>
    </source>
</evidence>
<feature type="region of interest" description="Disordered" evidence="1">
    <location>
        <begin position="152"/>
        <end position="172"/>
    </location>
</feature>
<evidence type="ECO:0000313" key="5">
    <source>
        <dbReference type="EMBL" id="CAB4216134.1"/>
    </source>
</evidence>
<feature type="compositionally biased region" description="Acidic residues" evidence="1">
    <location>
        <begin position="158"/>
        <end position="172"/>
    </location>
</feature>
<proteinExistence type="predicted"/>
<dbReference type="EMBL" id="LR797437">
    <property type="protein sequence ID" value="CAB4216134.1"/>
    <property type="molecule type" value="Genomic_DNA"/>
</dbReference>
<accession>A0A6J5SN99</accession>
<feature type="domain" description="Transposase Synechocystis PCC 6803" evidence="2">
    <location>
        <begin position="25"/>
        <end position="69"/>
    </location>
</feature>
<dbReference type="InterPro" id="IPR009057">
    <property type="entry name" value="Homeodomain-like_sf"/>
</dbReference>
<organism evidence="5">
    <name type="scientific">uncultured Caudovirales phage</name>
    <dbReference type="NCBI Taxonomy" id="2100421"/>
    <lineage>
        <taxon>Viruses</taxon>
        <taxon>Duplodnaviria</taxon>
        <taxon>Heunggongvirae</taxon>
        <taxon>Uroviricota</taxon>
        <taxon>Caudoviricetes</taxon>
        <taxon>Peduoviridae</taxon>
        <taxon>Maltschvirus</taxon>
        <taxon>Maltschvirus maltsch</taxon>
    </lineage>
</organism>
<protein>
    <submittedName>
        <fullName evidence="5">Transposase, Synechocystis PCC 6803</fullName>
    </submittedName>
</protein>
<reference evidence="5" key="1">
    <citation type="submission" date="2020-05" db="EMBL/GenBank/DDBJ databases">
        <authorList>
            <person name="Chiriac C."/>
            <person name="Salcher M."/>
            <person name="Ghai R."/>
            <person name="Kavagutti S V."/>
        </authorList>
    </citation>
    <scope>NUCLEOTIDE SEQUENCE</scope>
</reference>